<dbReference type="GO" id="GO:0005634">
    <property type="term" value="C:nucleus"/>
    <property type="evidence" value="ECO:0007669"/>
    <property type="project" value="UniProtKB-SubCell"/>
</dbReference>
<comment type="subcellular location">
    <subcellularLocation>
        <location evidence="1">Cytoplasm</location>
    </subcellularLocation>
</comment>
<accession>A0A1J4JK24</accession>
<dbReference type="SUPFAM" id="SSF48371">
    <property type="entry name" value="ARM repeat"/>
    <property type="match status" value="2"/>
</dbReference>
<organism evidence="6 7">
    <name type="scientific">Tritrichomonas foetus</name>
    <dbReference type="NCBI Taxonomy" id="1144522"/>
    <lineage>
        <taxon>Eukaryota</taxon>
        <taxon>Metamonada</taxon>
        <taxon>Parabasalia</taxon>
        <taxon>Tritrichomonadida</taxon>
        <taxon>Tritrichomonadidae</taxon>
        <taxon>Tritrichomonas</taxon>
    </lineage>
</organism>
<dbReference type="Gene3D" id="1.25.10.10">
    <property type="entry name" value="Leucine-rich Repeat Variant"/>
    <property type="match status" value="1"/>
</dbReference>
<dbReference type="GO" id="GO:0006606">
    <property type="term" value="P:protein import into nucleus"/>
    <property type="evidence" value="ECO:0007669"/>
    <property type="project" value="InterPro"/>
</dbReference>
<keyword evidence="3" id="KW-0963">Cytoplasm</keyword>
<evidence type="ECO:0000313" key="7">
    <source>
        <dbReference type="Proteomes" id="UP000179807"/>
    </source>
</evidence>
<evidence type="ECO:0000256" key="3">
    <source>
        <dbReference type="ARBA" id="ARBA00022490"/>
    </source>
</evidence>
<dbReference type="InterPro" id="IPR041653">
    <property type="entry name" value="Importin_rep_4"/>
</dbReference>
<keyword evidence="7" id="KW-1185">Reference proteome</keyword>
<protein>
    <recommendedName>
        <fullName evidence="8">Importin N-terminal domain-containing protein</fullName>
    </recommendedName>
</protein>
<dbReference type="Proteomes" id="UP000179807">
    <property type="component" value="Unassembled WGS sequence"/>
</dbReference>
<dbReference type="GO" id="GO:0005737">
    <property type="term" value="C:cytoplasm"/>
    <property type="evidence" value="ECO:0007669"/>
    <property type="project" value="UniProtKB-SubCell"/>
</dbReference>
<dbReference type="PANTHER" id="PTHR10527">
    <property type="entry name" value="IMPORTIN BETA"/>
    <property type="match status" value="1"/>
</dbReference>
<dbReference type="VEuPathDB" id="TrichDB:TRFO_34693"/>
<evidence type="ECO:0000256" key="5">
    <source>
        <dbReference type="ARBA" id="ARBA00022927"/>
    </source>
</evidence>
<sequence>MDINTFQQILVSLNSQDNNTRTQAEEVFTSFMQTNYLGFLELLVLFMSNSDSALIRKQCVIYLFTTARRDSLFLTPQVLNFLWPKLKEHYVEILSSTIFPPEGKDLFCSIIALCASLSYSLNRSTEIQLFLLTCLETHPTLVKYVALSLTELFIAADSTCGISFQNILTIVNSDISSVTNAALFFSIAALDPNEEVLHRAFEEILRAIQPQDISEFLKVVMNFAETSASFFGPHMPGFTEYLCQVALNRNLGIERNYAMMCMASIARGAPQMCQVSNEKFIFPVIQCIISVISEIDDDAPWEYDTNDTSSNVIAKDSFGIIAKACGNQTFYNFFIDLMNQVLSKPDQPWQVVYAFITALADLDITTLSSFVITNDKNVRSDQMLPVVKISLQILPYIQNLNCHPRIRHATYEVITQLCRYIGPYYQTEAGQYVLPTLKDLIFKETHPITSKSVIQCLTAFFSNVTSKDLITDFDINFRELISMLSTAPNDLKPLIARCLGFYAKAGNNQFTKYFPIMAEAMLNLVNDPNVMVRISAIEAFAISCYKIQVPNEYLYVCSDFLGKIIEILKSPKKNDLSEKQLENSNIAICILIGRLGPYFKPFADKVVPDAIQEASASIEVTSVGAMDFTNEGFSFQMQIPVINVSGAKQFVNKADVQSVCKALDIINTAEGALKKDFIRYLEPTINIAQQWLSSQYHIEQIKIIACNIMHSCIPVALSNNTAAQIIPLTADLYLKNVTLICSQRFIKSLIRMVQRAMFIRIDNQMLGLEHYVKILKTMPPLIELTLERKNKILIGQQQWQTGELNDREVDKQDEVLGHIADLLKQCFKGIPQLTIPFFQQQMMHKFVEYIQREESQVMAIIVWTEYIIASNDLQNLQLFLPALFNFASMKNIDLSSLAFDNIGYLFTSINFERENVHNCYLFFKQEMNKDYMVEQEFSQITDHALIALTKIIIKYQAELKNRNVLSFWFEMLPIWDASDTCDIVYSFLATLLEEKNDAIFNEDNYERIVSLITSSAFSDFTKEATSIRFSRLIKEMALNPNFAEMTQNVYNTLNPTHQETFMRLLNYQEVPQ</sequence>
<keyword evidence="2" id="KW-0813">Transport</keyword>
<evidence type="ECO:0000256" key="1">
    <source>
        <dbReference type="ARBA" id="ARBA00004496"/>
    </source>
</evidence>
<evidence type="ECO:0000256" key="4">
    <source>
        <dbReference type="ARBA" id="ARBA00022737"/>
    </source>
</evidence>
<evidence type="ECO:0000256" key="2">
    <source>
        <dbReference type="ARBA" id="ARBA00022448"/>
    </source>
</evidence>
<dbReference type="GeneID" id="94844512"/>
<name>A0A1J4JK24_9EUKA</name>
<evidence type="ECO:0000313" key="6">
    <source>
        <dbReference type="EMBL" id="OHS98961.1"/>
    </source>
</evidence>
<dbReference type="RefSeq" id="XP_068352098.1">
    <property type="nucleotide sequence ID" value="XM_068509808.1"/>
</dbReference>
<dbReference type="InterPro" id="IPR040122">
    <property type="entry name" value="Importin_beta"/>
</dbReference>
<comment type="caution">
    <text evidence="6">The sequence shown here is derived from an EMBL/GenBank/DDBJ whole genome shotgun (WGS) entry which is preliminary data.</text>
</comment>
<dbReference type="AlphaFoldDB" id="A0A1J4JK24"/>
<dbReference type="InterPro" id="IPR016024">
    <property type="entry name" value="ARM-type_fold"/>
</dbReference>
<keyword evidence="4" id="KW-0677">Repeat</keyword>
<gene>
    <name evidence="6" type="ORF">TRFO_34693</name>
</gene>
<dbReference type="Pfam" id="PF18808">
    <property type="entry name" value="Importin_rep_4"/>
    <property type="match status" value="1"/>
</dbReference>
<proteinExistence type="predicted"/>
<reference evidence="6" key="1">
    <citation type="submission" date="2016-10" db="EMBL/GenBank/DDBJ databases">
        <authorList>
            <person name="Benchimol M."/>
            <person name="Almeida L.G."/>
            <person name="Vasconcelos A.T."/>
            <person name="Perreira-Neves A."/>
            <person name="Rosa I.A."/>
            <person name="Tasca T."/>
            <person name="Bogo M.R."/>
            <person name="de Souza W."/>
        </authorList>
    </citation>
    <scope>NUCLEOTIDE SEQUENCE [LARGE SCALE GENOMIC DNA]</scope>
    <source>
        <strain evidence="6">K</strain>
    </source>
</reference>
<dbReference type="EMBL" id="MLAK01001030">
    <property type="protein sequence ID" value="OHS98961.1"/>
    <property type="molecule type" value="Genomic_DNA"/>
</dbReference>
<dbReference type="OrthoDB" id="543373at2759"/>
<keyword evidence="5" id="KW-0653">Protein transport</keyword>
<evidence type="ECO:0008006" key="8">
    <source>
        <dbReference type="Google" id="ProtNLM"/>
    </source>
</evidence>
<dbReference type="InterPro" id="IPR011989">
    <property type="entry name" value="ARM-like"/>
</dbReference>